<dbReference type="AlphaFoldDB" id="A0AAE3T7R0"/>
<sequence length="193" mass="20515">MSEDVAFRPAPLRAPRRYVLSGGQLTAEDGWSLPLAEVTDSAFVTHRARGNRMVRLDLRTGTETRRLALTVPEAGWPDGPEAATFRRLVLAVLRARPDLPVVTGEYGWGRLAFFGIGAVSLLGGPTLFGLALATGLSGDRLAGAAMPALLLTLIGALVGWSYRPWQRLPRVSAGALADALEQTTDTNATSAAH</sequence>
<keyword evidence="3" id="KW-1185">Reference proteome</keyword>
<dbReference type="EMBL" id="JARGYC010000007">
    <property type="protein sequence ID" value="MDF0599978.1"/>
    <property type="molecule type" value="Genomic_DNA"/>
</dbReference>
<keyword evidence="1" id="KW-0472">Membrane</keyword>
<feature type="transmembrane region" description="Helical" evidence="1">
    <location>
        <begin position="111"/>
        <end position="135"/>
    </location>
</feature>
<name>A0AAE3T7R0_9RHOB</name>
<reference evidence="2" key="1">
    <citation type="submission" date="2023-03" db="EMBL/GenBank/DDBJ databases">
        <title>Multiphase analysis and comparison of six strains from genera Psychromarinibacter, Lutimaribacter, and Maritimibacter, including a novel species: Psychromarinibacter sediminicola sp. nov.</title>
        <authorList>
            <person name="Wang Y.-H."/>
            <person name="Ye M.-Q."/>
            <person name="Du Z.-J."/>
        </authorList>
    </citation>
    <scope>NUCLEOTIDE SEQUENCE</scope>
    <source>
        <strain evidence="2">C21-152</strain>
    </source>
</reference>
<gene>
    <name evidence="2" type="ORF">P1J78_04470</name>
</gene>
<proteinExistence type="predicted"/>
<keyword evidence="1" id="KW-1133">Transmembrane helix</keyword>
<evidence type="ECO:0000313" key="2">
    <source>
        <dbReference type="EMBL" id="MDF0599978.1"/>
    </source>
</evidence>
<protein>
    <submittedName>
        <fullName evidence="2">Uncharacterized protein</fullName>
    </submittedName>
</protein>
<evidence type="ECO:0000256" key="1">
    <source>
        <dbReference type="SAM" id="Phobius"/>
    </source>
</evidence>
<organism evidence="2 3">
    <name type="scientific">Psychromarinibacter sediminicola</name>
    <dbReference type="NCBI Taxonomy" id="3033385"/>
    <lineage>
        <taxon>Bacteria</taxon>
        <taxon>Pseudomonadati</taxon>
        <taxon>Pseudomonadota</taxon>
        <taxon>Alphaproteobacteria</taxon>
        <taxon>Rhodobacterales</taxon>
        <taxon>Paracoccaceae</taxon>
        <taxon>Psychromarinibacter</taxon>
    </lineage>
</organism>
<dbReference type="Proteomes" id="UP001220964">
    <property type="component" value="Unassembled WGS sequence"/>
</dbReference>
<comment type="caution">
    <text evidence="2">The sequence shown here is derived from an EMBL/GenBank/DDBJ whole genome shotgun (WGS) entry which is preliminary data.</text>
</comment>
<feature type="transmembrane region" description="Helical" evidence="1">
    <location>
        <begin position="141"/>
        <end position="162"/>
    </location>
</feature>
<accession>A0AAE3T7R0</accession>
<dbReference type="RefSeq" id="WP_275566121.1">
    <property type="nucleotide sequence ID" value="NZ_JARGYC010000007.1"/>
</dbReference>
<keyword evidence="1" id="KW-0812">Transmembrane</keyword>
<evidence type="ECO:0000313" key="3">
    <source>
        <dbReference type="Proteomes" id="UP001220964"/>
    </source>
</evidence>